<dbReference type="Pfam" id="PF00400">
    <property type="entry name" value="WD40"/>
    <property type="match status" value="9"/>
</dbReference>
<proteinExistence type="predicted"/>
<dbReference type="PANTHER" id="PTHR19879">
    <property type="entry name" value="TRANSCRIPTION INITIATION FACTOR TFIID"/>
    <property type="match status" value="1"/>
</dbReference>
<keyword evidence="2" id="KW-0677">Repeat</keyword>
<gene>
    <name evidence="5" type="ORF">ANSO36C_46500</name>
</gene>
<feature type="repeat" description="WD" evidence="3">
    <location>
        <begin position="727"/>
        <end position="768"/>
    </location>
</feature>
<sequence>MTLQNWRRKRGVALTNKGLQKIKEAKHQSEAKENFGNRYTLEEMSALSGLYSATISKVMNREGGVDKQTIEKLFLAFNLKIEKSDYSSSNTRLYWGEAIFNSIFYGRTEELNILEEWILNEHCQLVALLGIGGIGKTALSVKFAQQIQGNFEYVIWRSLREAPPAKIILGNLIQFLSDEHETEGNLPESFSERVSRLLYYLENHRCLIILDNVESILRSASRAGIYREGYEEYGELLRRVGETTHQSCLLLTSREKPREVALLEGQALPVRSLLLNGLKLAEGQQILKLKGLSAAEDEWKVMIERYAGNPLALKIVATTVQDIFDGNVTEFLQQNTSVFGDIRDILEQQFERLSDIEKEIMYWLAINREPITLSELRDDIISSIPQAKLLEAVESLGRRSLIEKATPTLIEKTRSSFTLQPVVMEYMTSSLIEKVCEEIVTQNIDLFRCHALMKATGKDYVKDTQLRLIIKPVIDGLLNVLRSKRNIENKLTQLLVKLRETSPLEPGYTAGNILNLLCYLETDLTGYDFSYLTVWQADMSSINLHNTNFAHADLAKCVFAETLGGIFSVAFSPNGKLLATGDTNNEIRLYQVADGQQMLTYRGHAAWVRSVAFSPNGDIIASGSDDQTVRLWNVSTGQCVANLQGHSSGIQSIAFSTNGHILASSSEDKTVKFWDIDTGLCFKTLSVDDYSVWSIAFSPDGDTVVTGNDNHTLNLWDINTGQCIKILKGHTNRVHSVTYSADGHILASASHDHTVKLWNVDTGQCYLTLQGHTDSVHSVTFSLDGHIIASGSDDQTVKVWDVATGKCIKTLRGHSSRIWTVALSFDKDSYILASGGDDQKVMLWDVSTGRCIRIFQGYCDGVWSVAFSPNGYVLASSGSNKIVRLWDASIGTCIQTLRGHNNRVTSVSLSPDGRILASGSEDQMVKLWDVNTGQCFTTLNGHSNRILAVTFSPNGLILASSSDDRTIKLWDTSTGKCINTLNRQSHRVWSIAFSPDGQILASGCHDQTVKLWDVNTGRCLQSLQGHTDWLWSVSFSADGQLLASGSSDQTVKLWDARTGKHLKTLQGHTSSVYSVSFSADGCLLASGSGDQMVKLWDVRTGQCLKTFSGHTKWVWSLAFSPHDQTLASSSQDDTIRIWDVETGECLKILRNDRPYQGMNTTGITGITEAQKASLKALGAVIYGEDNPTVTS</sequence>
<feature type="repeat" description="WD" evidence="3">
    <location>
        <begin position="855"/>
        <end position="896"/>
    </location>
</feature>
<evidence type="ECO:0000256" key="2">
    <source>
        <dbReference type="ARBA" id="ARBA00022737"/>
    </source>
</evidence>
<organism evidence="5 6">
    <name type="scientific">Nostoc cf. commune SO-36</name>
    <dbReference type="NCBI Taxonomy" id="449208"/>
    <lineage>
        <taxon>Bacteria</taxon>
        <taxon>Bacillati</taxon>
        <taxon>Cyanobacteriota</taxon>
        <taxon>Cyanophyceae</taxon>
        <taxon>Nostocales</taxon>
        <taxon>Nostocaceae</taxon>
        <taxon>Nostoc</taxon>
    </lineage>
</organism>
<dbReference type="Gene3D" id="2.130.10.10">
    <property type="entry name" value="YVTN repeat-like/Quinoprotein amine dehydrogenase"/>
    <property type="match status" value="6"/>
</dbReference>
<dbReference type="RefSeq" id="WP_251956371.1">
    <property type="nucleotide sequence ID" value="NZ_AP025732.1"/>
</dbReference>
<feature type="repeat" description="WD" evidence="3">
    <location>
        <begin position="601"/>
        <end position="642"/>
    </location>
</feature>
<dbReference type="EMBL" id="AP025732">
    <property type="protein sequence ID" value="BDI18848.1"/>
    <property type="molecule type" value="Genomic_DNA"/>
</dbReference>
<feature type="repeat" description="WD" evidence="3">
    <location>
        <begin position="939"/>
        <end position="980"/>
    </location>
</feature>
<feature type="repeat" description="WD" evidence="3">
    <location>
        <begin position="1065"/>
        <end position="1106"/>
    </location>
</feature>
<dbReference type="InterPro" id="IPR020472">
    <property type="entry name" value="WD40_PAC1"/>
</dbReference>
<dbReference type="PRINTS" id="PR00320">
    <property type="entry name" value="GPROTEINBRPT"/>
</dbReference>
<feature type="repeat" description="WD" evidence="3">
    <location>
        <begin position="769"/>
        <end position="810"/>
    </location>
</feature>
<reference evidence="5" key="1">
    <citation type="submission" date="2022-04" db="EMBL/GenBank/DDBJ databases">
        <title>Complete genome sequence of a cyanobacterium, Nostoc sp. SO-36, isolated in Antarctica.</title>
        <authorList>
            <person name="Kanesaki Y."/>
            <person name="Effendi D."/>
            <person name="Sakamoto T."/>
            <person name="Ohtani S."/>
            <person name="Awai K."/>
        </authorList>
    </citation>
    <scope>NUCLEOTIDE SEQUENCE</scope>
    <source>
        <strain evidence="5">SO-36</strain>
    </source>
</reference>
<dbReference type="SUPFAM" id="SSF50978">
    <property type="entry name" value="WD40 repeat-like"/>
    <property type="match status" value="3"/>
</dbReference>
<keyword evidence="6" id="KW-1185">Reference proteome</keyword>
<dbReference type="Proteomes" id="UP001055453">
    <property type="component" value="Chromosome"/>
</dbReference>
<dbReference type="InterPro" id="IPR002182">
    <property type="entry name" value="NB-ARC"/>
</dbReference>
<dbReference type="PROSITE" id="PS50082">
    <property type="entry name" value="WD_REPEATS_2"/>
    <property type="match status" value="14"/>
</dbReference>
<feature type="repeat" description="WD" evidence="3">
    <location>
        <begin position="559"/>
        <end position="600"/>
    </location>
</feature>
<dbReference type="InterPro" id="IPR019775">
    <property type="entry name" value="WD40_repeat_CS"/>
</dbReference>
<feature type="repeat" description="WD" evidence="3">
    <location>
        <begin position="897"/>
        <end position="938"/>
    </location>
</feature>
<dbReference type="SMART" id="SM00320">
    <property type="entry name" value="WD40"/>
    <property type="match status" value="14"/>
</dbReference>
<dbReference type="Pfam" id="PF25173">
    <property type="entry name" value="Beta-prop_WDR3_1st"/>
    <property type="match status" value="1"/>
</dbReference>
<dbReference type="InterPro" id="IPR027417">
    <property type="entry name" value="P-loop_NTPase"/>
</dbReference>
<dbReference type="PRINTS" id="PR00364">
    <property type="entry name" value="DISEASERSIST"/>
</dbReference>
<dbReference type="InterPro" id="IPR015943">
    <property type="entry name" value="WD40/YVTN_repeat-like_dom_sf"/>
</dbReference>
<feature type="repeat" description="WD" evidence="3">
    <location>
        <begin position="811"/>
        <end position="854"/>
    </location>
</feature>
<feature type="repeat" description="WD" evidence="3">
    <location>
        <begin position="981"/>
        <end position="1022"/>
    </location>
</feature>
<dbReference type="SUPFAM" id="SSF141571">
    <property type="entry name" value="Pentapeptide repeat-like"/>
    <property type="match status" value="1"/>
</dbReference>
<dbReference type="Pfam" id="PF00931">
    <property type="entry name" value="NB-ARC"/>
    <property type="match status" value="1"/>
</dbReference>
<keyword evidence="1 3" id="KW-0853">WD repeat</keyword>
<name>A0ABM7Z6U1_NOSCO</name>
<evidence type="ECO:0000313" key="5">
    <source>
        <dbReference type="EMBL" id="BDI18848.1"/>
    </source>
</evidence>
<protein>
    <recommendedName>
        <fullName evidence="4">NB-ARC domain-containing protein</fullName>
    </recommendedName>
</protein>
<feature type="repeat" description="WD" evidence="3">
    <location>
        <begin position="1023"/>
        <end position="1064"/>
    </location>
</feature>
<accession>A0ABM7Z6U1</accession>
<evidence type="ECO:0000256" key="1">
    <source>
        <dbReference type="ARBA" id="ARBA00022574"/>
    </source>
</evidence>
<evidence type="ECO:0000256" key="3">
    <source>
        <dbReference type="PROSITE-ProRule" id="PRU00221"/>
    </source>
</evidence>
<dbReference type="PROSITE" id="PS00678">
    <property type="entry name" value="WD_REPEATS_1"/>
    <property type="match status" value="12"/>
</dbReference>
<dbReference type="InterPro" id="IPR036322">
    <property type="entry name" value="WD40_repeat_dom_sf"/>
</dbReference>
<feature type="repeat" description="WD" evidence="3">
    <location>
        <begin position="685"/>
        <end position="726"/>
    </location>
</feature>
<feature type="domain" description="NB-ARC" evidence="4">
    <location>
        <begin position="110"/>
        <end position="213"/>
    </location>
</feature>
<evidence type="ECO:0000313" key="6">
    <source>
        <dbReference type="Proteomes" id="UP001055453"/>
    </source>
</evidence>
<dbReference type="SUPFAM" id="SSF52540">
    <property type="entry name" value="P-loop containing nucleoside triphosphate hydrolases"/>
    <property type="match status" value="1"/>
</dbReference>
<dbReference type="Gene3D" id="3.40.50.300">
    <property type="entry name" value="P-loop containing nucleotide triphosphate hydrolases"/>
    <property type="match status" value="1"/>
</dbReference>
<feature type="repeat" description="WD" evidence="3">
    <location>
        <begin position="1107"/>
        <end position="1148"/>
    </location>
</feature>
<dbReference type="PROSITE" id="PS50294">
    <property type="entry name" value="WD_REPEATS_REGION"/>
    <property type="match status" value="13"/>
</dbReference>
<evidence type="ECO:0000259" key="4">
    <source>
        <dbReference type="Pfam" id="PF00931"/>
    </source>
</evidence>
<feature type="repeat" description="WD" evidence="3">
    <location>
        <begin position="643"/>
        <end position="684"/>
    </location>
</feature>
<dbReference type="PANTHER" id="PTHR19879:SF9">
    <property type="entry name" value="TRANSCRIPTION INITIATION FACTOR TFIID SUBUNIT 5"/>
    <property type="match status" value="1"/>
</dbReference>
<dbReference type="InterPro" id="IPR001680">
    <property type="entry name" value="WD40_rpt"/>
</dbReference>
<dbReference type="CDD" id="cd00200">
    <property type="entry name" value="WD40"/>
    <property type="match status" value="2"/>
</dbReference>